<proteinExistence type="predicted"/>
<organism evidence="4 5">
    <name type="scientific">Dendroctonus ponderosae</name>
    <name type="common">Mountain pine beetle</name>
    <dbReference type="NCBI Taxonomy" id="77166"/>
    <lineage>
        <taxon>Eukaryota</taxon>
        <taxon>Metazoa</taxon>
        <taxon>Ecdysozoa</taxon>
        <taxon>Arthropoda</taxon>
        <taxon>Hexapoda</taxon>
        <taxon>Insecta</taxon>
        <taxon>Pterygota</taxon>
        <taxon>Neoptera</taxon>
        <taxon>Endopterygota</taxon>
        <taxon>Coleoptera</taxon>
        <taxon>Polyphaga</taxon>
        <taxon>Cucujiformia</taxon>
        <taxon>Curculionidae</taxon>
        <taxon>Scolytinae</taxon>
        <taxon>Dendroctonus</taxon>
    </lineage>
</organism>
<feature type="binding site" evidence="1">
    <location>
        <position position="59"/>
    </location>
    <ligand>
        <name>Zn(2+)</name>
        <dbReference type="ChEBI" id="CHEBI:29105"/>
    </ligand>
</feature>
<accession>A0AAR5QCU5</accession>
<dbReference type="InterPro" id="IPR012934">
    <property type="entry name" value="Znf_AD"/>
</dbReference>
<dbReference type="GeneID" id="109544988"/>
<dbReference type="SUPFAM" id="SSF57716">
    <property type="entry name" value="Glucocorticoid receptor-like (DNA-binding domain)"/>
    <property type="match status" value="1"/>
</dbReference>
<dbReference type="SMART" id="SM00868">
    <property type="entry name" value="zf-AD"/>
    <property type="match status" value="1"/>
</dbReference>
<evidence type="ECO:0000313" key="4">
    <source>
        <dbReference type="EnsemblMetazoa" id="XP_019771001.1"/>
    </source>
</evidence>
<sequence>MEAAEIQNVCRLCPSTELQNDDSLINVFDNNMEKNMMEVILVTTGIQISECDIISKKICKNCYDNVLNVNNIREAAYKQDQNLKKKCHQYLSKEGIRLPNSCITIRKEYCEEAPQENKALVVHSPLADIGPKHLNQLQCDEEPSFLIPTGMTENIDLKQSQLNKELSNNSSKRSRISEGLHSSIISVYRQYPTFKLPGKCLNQNLAPVVSLVMGEVESHFQRNNLDMRDYIAKPKLCAPLSRRSGVKQVAKKRTAVPVKKTTPAKKLNAFPKLEDTDNLLNKSALAYSQCIPDTNSSDRYIADSSNTINTTAESFSDMTKRVKNCYKTKTPIVQRQQKMRFSKLKSLCNSLKVTVKKSTKLSKWKSFSTGSETSKLTAESAELIIAGPYQEQSGSCLNSSSRYDLAQEMSDEYDTPMSTKKSNPNSNKLSKRKLLIKSTVSREKQEILQTNVSDSRSSCLEYETGSLNRDKSKVGKEAAQHNPFHVQSISVKQLESNSISVIGEPSTTSTSKPEFIQSLGLTPALGSVDVFVCKICDSQHNDAGALSKHMTRHRTCPFCKLKFKYGENKQFHMENTCVVGKVVQSLSPVEVREMNTNRKLQTKSGDAFKRLSNRLMDVDNVIILTDDDEVEIISDDDSQESQVTDDYLEPPDSTSIVRPIIRICNNTILDTLGNKLTQKKFVSKLIAAVRRASISIEQQGSQTESVLQHSPVIIKNQSCLLRNLNAELFFYKIPVTVKNGNFKVSFSTEVNRKTYDTSAEWTSLPLTNKLTLKAAQDISIMNTTYPLTFLTSQVQSSQLSVSSIQLMTGAPTMSIFLPNPQSFLPSTSVSIQPSLNNTVPHTQTINNTFFSPIQTTPLLQNYTLSMTPLPIINNQVSVQASNSTDLGSNTVSNSTGKLSTKRKTVKASSNMTTSSTNNCSEQSSSKGKKTRGKKTPVECKKVKNKKAKRRKESKKRLQSTKVKTRKMSVESTRSSKLRVKNLWELK</sequence>
<feature type="region of interest" description="Disordered" evidence="2">
    <location>
        <begin position="882"/>
        <end position="986"/>
    </location>
</feature>
<feature type="binding site" evidence="1">
    <location>
        <position position="62"/>
    </location>
    <ligand>
        <name>Zn(2+)</name>
        <dbReference type="ChEBI" id="CHEBI:29105"/>
    </ligand>
</feature>
<dbReference type="KEGG" id="dpa:109544988"/>
<dbReference type="GO" id="GO:0008270">
    <property type="term" value="F:zinc ion binding"/>
    <property type="evidence" value="ECO:0007669"/>
    <property type="project" value="UniProtKB-UniRule"/>
</dbReference>
<keyword evidence="1" id="KW-0862">Zinc</keyword>
<evidence type="ECO:0000313" key="5">
    <source>
        <dbReference type="Proteomes" id="UP000019118"/>
    </source>
</evidence>
<name>A0AAR5QCU5_DENPD</name>
<protein>
    <recommendedName>
        <fullName evidence="3">ZAD domain-containing protein</fullName>
    </recommendedName>
</protein>
<feature type="compositionally biased region" description="Low complexity" evidence="2">
    <location>
        <begin position="908"/>
        <end position="925"/>
    </location>
</feature>
<keyword evidence="1" id="KW-0863">Zinc-finger</keyword>
<evidence type="ECO:0000256" key="1">
    <source>
        <dbReference type="PROSITE-ProRule" id="PRU01263"/>
    </source>
</evidence>
<dbReference type="PROSITE" id="PS51915">
    <property type="entry name" value="ZAD"/>
    <property type="match status" value="1"/>
</dbReference>
<dbReference type="GO" id="GO:0005634">
    <property type="term" value="C:nucleus"/>
    <property type="evidence" value="ECO:0007669"/>
    <property type="project" value="InterPro"/>
</dbReference>
<dbReference type="Proteomes" id="UP000019118">
    <property type="component" value="Unassembled WGS sequence"/>
</dbReference>
<dbReference type="Gene3D" id="3.40.1800.20">
    <property type="match status" value="1"/>
</dbReference>
<feature type="binding site" evidence="1">
    <location>
        <position position="10"/>
    </location>
    <ligand>
        <name>Zn(2+)</name>
        <dbReference type="ChEBI" id="CHEBI:29105"/>
    </ligand>
</feature>
<feature type="compositionally biased region" description="Basic residues" evidence="2">
    <location>
        <begin position="942"/>
        <end position="966"/>
    </location>
</feature>
<reference evidence="5" key="1">
    <citation type="journal article" date="2013" name="Genome Biol.">
        <title>Draft genome of the mountain pine beetle, Dendroctonus ponderosae Hopkins, a major forest pest.</title>
        <authorList>
            <person name="Keeling C.I."/>
            <person name="Yuen M.M."/>
            <person name="Liao N.Y."/>
            <person name="Docking T.R."/>
            <person name="Chan S.K."/>
            <person name="Taylor G.A."/>
            <person name="Palmquist D.L."/>
            <person name="Jackman S.D."/>
            <person name="Nguyen A."/>
            <person name="Li M."/>
            <person name="Henderson H."/>
            <person name="Janes J.K."/>
            <person name="Zhao Y."/>
            <person name="Pandoh P."/>
            <person name="Moore R."/>
            <person name="Sperling F.A."/>
            <person name="Huber D.P."/>
            <person name="Birol I."/>
            <person name="Jones S.J."/>
            <person name="Bohlmann J."/>
        </authorList>
    </citation>
    <scope>NUCLEOTIDE SEQUENCE</scope>
</reference>
<dbReference type="AlphaFoldDB" id="A0AAR5QCU5"/>
<keyword evidence="1" id="KW-0479">Metal-binding</keyword>
<keyword evidence="5" id="KW-1185">Reference proteome</keyword>
<dbReference type="Pfam" id="PF07776">
    <property type="entry name" value="zf-AD"/>
    <property type="match status" value="1"/>
</dbReference>
<reference evidence="4" key="2">
    <citation type="submission" date="2024-08" db="UniProtKB">
        <authorList>
            <consortium name="EnsemblMetazoa"/>
        </authorList>
    </citation>
    <scope>IDENTIFICATION</scope>
</reference>
<feature type="compositionally biased region" description="Polar residues" evidence="2">
    <location>
        <begin position="882"/>
        <end position="898"/>
    </location>
</feature>
<feature type="binding site" evidence="1">
    <location>
        <position position="13"/>
    </location>
    <ligand>
        <name>Zn(2+)</name>
        <dbReference type="ChEBI" id="CHEBI:29105"/>
    </ligand>
</feature>
<feature type="domain" description="ZAD" evidence="3">
    <location>
        <begin position="8"/>
        <end position="86"/>
    </location>
</feature>
<evidence type="ECO:0000256" key="2">
    <source>
        <dbReference type="SAM" id="MobiDB-lite"/>
    </source>
</evidence>
<evidence type="ECO:0000259" key="3">
    <source>
        <dbReference type="PROSITE" id="PS51915"/>
    </source>
</evidence>
<dbReference type="EnsemblMetazoa" id="XM_019915442.1">
    <property type="protein sequence ID" value="XP_019771001.1"/>
    <property type="gene ID" value="LOC109544988"/>
</dbReference>